<name>A0A516PY51_9ACTN</name>
<dbReference type="InterPro" id="IPR007213">
    <property type="entry name" value="Ppm1/Ppm2/Tcmp"/>
</dbReference>
<dbReference type="InterPro" id="IPR011610">
    <property type="entry name" value="SAM_mthyl_Trfase_ML2640-like"/>
</dbReference>
<evidence type="ECO:0000256" key="1">
    <source>
        <dbReference type="ARBA" id="ARBA00003907"/>
    </source>
</evidence>
<dbReference type="PANTHER" id="PTHR43619">
    <property type="entry name" value="S-ADENOSYL-L-METHIONINE-DEPENDENT METHYLTRANSFERASE YKTD-RELATED"/>
    <property type="match status" value="1"/>
</dbReference>
<dbReference type="NCBIfam" id="TIGR00027">
    <property type="entry name" value="mthyl_TIGR00027"/>
    <property type="match status" value="1"/>
</dbReference>
<dbReference type="EC" id="2.1.1.-" evidence="6"/>
<dbReference type="GO" id="GO:0008168">
    <property type="term" value="F:methyltransferase activity"/>
    <property type="evidence" value="ECO:0007669"/>
    <property type="project" value="UniProtKB-UniRule"/>
</dbReference>
<dbReference type="GO" id="GO:0032259">
    <property type="term" value="P:methylation"/>
    <property type="evidence" value="ECO:0007669"/>
    <property type="project" value="UniProtKB-KW"/>
</dbReference>
<evidence type="ECO:0000256" key="3">
    <source>
        <dbReference type="ARBA" id="ARBA00022603"/>
    </source>
</evidence>
<dbReference type="OrthoDB" id="9806164at2"/>
<dbReference type="SUPFAM" id="SSF53335">
    <property type="entry name" value="S-adenosyl-L-methionine-dependent methyltransferases"/>
    <property type="match status" value="1"/>
</dbReference>
<evidence type="ECO:0000256" key="6">
    <source>
        <dbReference type="RuleBase" id="RU362030"/>
    </source>
</evidence>
<comment type="function">
    <text evidence="1 6">Exhibits S-adenosyl-L-methionine-dependent methyltransferase activity.</text>
</comment>
<evidence type="ECO:0000313" key="8">
    <source>
        <dbReference type="Proteomes" id="UP000319263"/>
    </source>
</evidence>
<dbReference type="Pfam" id="PF04072">
    <property type="entry name" value="LCM"/>
    <property type="match status" value="1"/>
</dbReference>
<dbReference type="RefSeq" id="WP_143986062.1">
    <property type="nucleotide sequence ID" value="NZ_CP041692.1"/>
</dbReference>
<sequence length="292" mass="32029">MPKLSPVAATAQGPMVISAVEQYVPARQRLLDDALAIKMLPRAQRAFVSCCRFGPIRHALQSASERSVPGSWGGLIGRKRYADDQVAAALSDGIDQLVVLGAGLDTLACRLGLPAGIGTYEIDLAENIAAKRAALEAIYGRVPERLRQVPIDFDHDDLITTLRAVGWDSARPTMFVWEAVTQYLTEAGVRATLQGLESAAAGSRLIFTYVLRDLVEGKDLHGAERLHQQFVVKNPIWKFGLDPDQVGPLLSEHGWTKIEDVGPKEYAERYFGPAGRELSAMEIERFVLARRP</sequence>
<organism evidence="7 8">
    <name type="scientific">Microlunatus elymi</name>
    <dbReference type="NCBI Taxonomy" id="2596828"/>
    <lineage>
        <taxon>Bacteria</taxon>
        <taxon>Bacillati</taxon>
        <taxon>Actinomycetota</taxon>
        <taxon>Actinomycetes</taxon>
        <taxon>Propionibacteriales</taxon>
        <taxon>Propionibacteriaceae</taxon>
        <taxon>Microlunatus</taxon>
    </lineage>
</organism>
<dbReference type="AlphaFoldDB" id="A0A516PY51"/>
<evidence type="ECO:0000256" key="5">
    <source>
        <dbReference type="ARBA" id="ARBA00022691"/>
    </source>
</evidence>
<dbReference type="KEGG" id="mik:FOE78_09465"/>
<keyword evidence="4 7" id="KW-0808">Transferase</keyword>
<keyword evidence="8" id="KW-1185">Reference proteome</keyword>
<dbReference type="PANTHER" id="PTHR43619:SF2">
    <property type="entry name" value="S-ADENOSYL-L-METHIONINE-DEPENDENT METHYLTRANSFERASES SUPERFAMILY PROTEIN"/>
    <property type="match status" value="1"/>
</dbReference>
<evidence type="ECO:0000256" key="2">
    <source>
        <dbReference type="ARBA" id="ARBA00008138"/>
    </source>
</evidence>
<dbReference type="Proteomes" id="UP000319263">
    <property type="component" value="Chromosome"/>
</dbReference>
<dbReference type="InterPro" id="IPR029063">
    <property type="entry name" value="SAM-dependent_MTases_sf"/>
</dbReference>
<reference evidence="7 8" key="1">
    <citation type="submission" date="2019-07" db="EMBL/GenBank/DDBJ databases">
        <title>Microlunatus dokdonensis sp. nov. isolated from the rhizospheric soil of the wild plant Elymus tsukushiensis.</title>
        <authorList>
            <person name="Ghim S.-Y."/>
            <person name="Hwang Y.-J."/>
            <person name="Son J.-S."/>
            <person name="Shin J.-H."/>
        </authorList>
    </citation>
    <scope>NUCLEOTIDE SEQUENCE [LARGE SCALE GENOMIC DNA]</scope>
    <source>
        <strain evidence="7 8">KUDC0627</strain>
    </source>
</reference>
<evidence type="ECO:0000256" key="4">
    <source>
        <dbReference type="ARBA" id="ARBA00022679"/>
    </source>
</evidence>
<keyword evidence="3 6" id="KW-0489">Methyltransferase</keyword>
<protein>
    <recommendedName>
        <fullName evidence="6">S-adenosyl-L-methionine-dependent methyltransferase</fullName>
        <ecNumber evidence="6">2.1.1.-</ecNumber>
    </recommendedName>
</protein>
<evidence type="ECO:0000313" key="7">
    <source>
        <dbReference type="EMBL" id="QDP96096.1"/>
    </source>
</evidence>
<accession>A0A516PY51</accession>
<comment type="similarity">
    <text evidence="2 6">Belongs to the UPF0677 family.</text>
</comment>
<keyword evidence="5 6" id="KW-0949">S-adenosyl-L-methionine</keyword>
<dbReference type="EMBL" id="CP041692">
    <property type="protein sequence ID" value="QDP96096.1"/>
    <property type="molecule type" value="Genomic_DNA"/>
</dbReference>
<gene>
    <name evidence="7" type="ORF">FOE78_09465</name>
</gene>
<dbReference type="Gene3D" id="3.40.50.150">
    <property type="entry name" value="Vaccinia Virus protein VP39"/>
    <property type="match status" value="1"/>
</dbReference>
<proteinExistence type="inferred from homology"/>